<dbReference type="Gramene" id="KJB43623">
    <property type="protein sequence ID" value="KJB43623"/>
    <property type="gene ID" value="B456_007G209800"/>
</dbReference>
<evidence type="ECO:0008006" key="4">
    <source>
        <dbReference type="Google" id="ProtNLM"/>
    </source>
</evidence>
<feature type="signal peptide" evidence="1">
    <location>
        <begin position="1"/>
        <end position="19"/>
    </location>
</feature>
<organism evidence="2 3">
    <name type="scientific">Gossypium raimondii</name>
    <name type="common">Peruvian cotton</name>
    <name type="synonym">Gossypium klotzschianum subsp. raimondii</name>
    <dbReference type="NCBI Taxonomy" id="29730"/>
    <lineage>
        <taxon>Eukaryota</taxon>
        <taxon>Viridiplantae</taxon>
        <taxon>Streptophyta</taxon>
        <taxon>Embryophyta</taxon>
        <taxon>Tracheophyta</taxon>
        <taxon>Spermatophyta</taxon>
        <taxon>Magnoliopsida</taxon>
        <taxon>eudicotyledons</taxon>
        <taxon>Gunneridae</taxon>
        <taxon>Pentapetalae</taxon>
        <taxon>rosids</taxon>
        <taxon>malvids</taxon>
        <taxon>Malvales</taxon>
        <taxon>Malvaceae</taxon>
        <taxon>Malvoideae</taxon>
        <taxon>Gossypium</taxon>
    </lineage>
</organism>
<keyword evidence="1" id="KW-0732">Signal</keyword>
<name>A0A0D2QWT4_GOSRA</name>
<feature type="chain" id="PRO_5002249772" description="Secreted protein" evidence="1">
    <location>
        <begin position="20"/>
        <end position="94"/>
    </location>
</feature>
<evidence type="ECO:0000313" key="2">
    <source>
        <dbReference type="EMBL" id="KJB43623.1"/>
    </source>
</evidence>
<proteinExistence type="predicted"/>
<gene>
    <name evidence="2" type="ORF">B456_007G209800</name>
</gene>
<sequence length="94" mass="10458">MSLVVSSLCFCVLVVPKLCIFCTRSLPDASFLSCTIWFRELHITHRAQQNIRHCSLVPFLKTQGIAEDMEAVLFPGPTSRASHICGYSLASEID</sequence>
<dbReference type="AlphaFoldDB" id="A0A0D2QWT4"/>
<evidence type="ECO:0000313" key="3">
    <source>
        <dbReference type="Proteomes" id="UP000032304"/>
    </source>
</evidence>
<protein>
    <recommendedName>
        <fullName evidence="4">Secreted protein</fullName>
    </recommendedName>
</protein>
<dbReference type="EMBL" id="CM001746">
    <property type="protein sequence ID" value="KJB43623.1"/>
    <property type="molecule type" value="Genomic_DNA"/>
</dbReference>
<accession>A0A0D2QWT4</accession>
<reference evidence="2 3" key="1">
    <citation type="journal article" date="2012" name="Nature">
        <title>Repeated polyploidization of Gossypium genomes and the evolution of spinnable cotton fibres.</title>
        <authorList>
            <person name="Paterson A.H."/>
            <person name="Wendel J.F."/>
            <person name="Gundlach H."/>
            <person name="Guo H."/>
            <person name="Jenkins J."/>
            <person name="Jin D."/>
            <person name="Llewellyn D."/>
            <person name="Showmaker K.C."/>
            <person name="Shu S."/>
            <person name="Udall J."/>
            <person name="Yoo M.J."/>
            <person name="Byers R."/>
            <person name="Chen W."/>
            <person name="Doron-Faigenboim A."/>
            <person name="Duke M.V."/>
            <person name="Gong L."/>
            <person name="Grimwood J."/>
            <person name="Grover C."/>
            <person name="Grupp K."/>
            <person name="Hu G."/>
            <person name="Lee T.H."/>
            <person name="Li J."/>
            <person name="Lin L."/>
            <person name="Liu T."/>
            <person name="Marler B.S."/>
            <person name="Page J.T."/>
            <person name="Roberts A.W."/>
            <person name="Romanel E."/>
            <person name="Sanders W.S."/>
            <person name="Szadkowski E."/>
            <person name="Tan X."/>
            <person name="Tang H."/>
            <person name="Xu C."/>
            <person name="Wang J."/>
            <person name="Wang Z."/>
            <person name="Zhang D."/>
            <person name="Zhang L."/>
            <person name="Ashrafi H."/>
            <person name="Bedon F."/>
            <person name="Bowers J.E."/>
            <person name="Brubaker C.L."/>
            <person name="Chee P.W."/>
            <person name="Das S."/>
            <person name="Gingle A.R."/>
            <person name="Haigler C.H."/>
            <person name="Harker D."/>
            <person name="Hoffmann L.V."/>
            <person name="Hovav R."/>
            <person name="Jones D.C."/>
            <person name="Lemke C."/>
            <person name="Mansoor S."/>
            <person name="ur Rahman M."/>
            <person name="Rainville L.N."/>
            <person name="Rambani A."/>
            <person name="Reddy U.K."/>
            <person name="Rong J.K."/>
            <person name="Saranga Y."/>
            <person name="Scheffler B.E."/>
            <person name="Scheffler J.A."/>
            <person name="Stelly D.M."/>
            <person name="Triplett B.A."/>
            <person name="Van Deynze A."/>
            <person name="Vaslin M.F."/>
            <person name="Waghmare V.N."/>
            <person name="Walford S.A."/>
            <person name="Wright R.J."/>
            <person name="Zaki E.A."/>
            <person name="Zhang T."/>
            <person name="Dennis E.S."/>
            <person name="Mayer K.F."/>
            <person name="Peterson D.G."/>
            <person name="Rokhsar D.S."/>
            <person name="Wang X."/>
            <person name="Schmutz J."/>
        </authorList>
    </citation>
    <scope>NUCLEOTIDE SEQUENCE [LARGE SCALE GENOMIC DNA]</scope>
</reference>
<dbReference type="Proteomes" id="UP000032304">
    <property type="component" value="Chromosome 7"/>
</dbReference>
<keyword evidence="3" id="KW-1185">Reference proteome</keyword>
<evidence type="ECO:0000256" key="1">
    <source>
        <dbReference type="SAM" id="SignalP"/>
    </source>
</evidence>